<protein>
    <submittedName>
        <fullName evidence="5">Si:ch211-113d22.2</fullName>
    </submittedName>
</protein>
<dbReference type="SUPFAM" id="SSF57302">
    <property type="entry name" value="Snake toxin-like"/>
    <property type="match status" value="1"/>
</dbReference>
<evidence type="ECO:0000256" key="2">
    <source>
        <dbReference type="ARBA" id="ARBA00023157"/>
    </source>
</evidence>
<accession>A0A674F626</accession>
<dbReference type="InterPro" id="IPR045860">
    <property type="entry name" value="Snake_toxin-like_sf"/>
</dbReference>
<dbReference type="AlphaFoldDB" id="A0A674F626"/>
<dbReference type="InterPro" id="IPR035076">
    <property type="entry name" value="Toxin/TOLIP"/>
</dbReference>
<reference evidence="5" key="2">
    <citation type="submission" date="2025-09" db="UniProtKB">
        <authorList>
            <consortium name="Ensembl"/>
        </authorList>
    </citation>
    <scope>IDENTIFICATION</scope>
</reference>
<reference evidence="5" key="1">
    <citation type="submission" date="2025-08" db="UniProtKB">
        <authorList>
            <consortium name="Ensembl"/>
        </authorList>
    </citation>
    <scope>IDENTIFICATION</scope>
</reference>
<dbReference type="Proteomes" id="UP000472277">
    <property type="component" value="Chromosome 27"/>
</dbReference>
<sequence>MLLPPRHPCPLLFSLLCVYLLSAPTPALDFQTHTDTHRAPSTMKTVLALLMLVCLACHSHALKCHSCVASNEDDCTKQGATTCPQFADACSTITGQNTVMKSCSYKAFCDKAHSGNSGAKMECCFTDDCNGPHKGHQHGEHKNTAGALGASPALLLGALMLRMALSRF</sequence>
<dbReference type="FunCoup" id="A0A674F626">
    <property type="interactions" value="1"/>
</dbReference>
<evidence type="ECO:0000313" key="5">
    <source>
        <dbReference type="Ensembl" id="ENSSTUP00000115402.1"/>
    </source>
</evidence>
<feature type="chain" id="PRO_5025614294" evidence="3">
    <location>
        <begin position="28"/>
        <end position="168"/>
    </location>
</feature>
<keyword evidence="6" id="KW-1185">Reference proteome</keyword>
<proteinExistence type="predicted"/>
<dbReference type="CDD" id="cd23553">
    <property type="entry name" value="TFP_LU_ECD_Ly6PGE"/>
    <property type="match status" value="1"/>
</dbReference>
<dbReference type="Ensembl" id="ENSSTUT00000123480.1">
    <property type="protein sequence ID" value="ENSSTUP00000115402.1"/>
    <property type="gene ID" value="ENSSTUG00000050849.1"/>
</dbReference>
<dbReference type="GeneTree" id="ENSGT00390000010398"/>
<name>A0A674F626_SALTR</name>
<dbReference type="InParanoid" id="A0A674F626"/>
<dbReference type="Gene3D" id="2.10.60.10">
    <property type="entry name" value="CD59"/>
    <property type="match status" value="1"/>
</dbReference>
<evidence type="ECO:0000256" key="1">
    <source>
        <dbReference type="ARBA" id="ARBA00022729"/>
    </source>
</evidence>
<dbReference type="PANTHER" id="PTHR10036">
    <property type="entry name" value="CD59 GLYCOPROTEIN"/>
    <property type="match status" value="1"/>
</dbReference>
<evidence type="ECO:0000313" key="6">
    <source>
        <dbReference type="Proteomes" id="UP000472277"/>
    </source>
</evidence>
<organism evidence="5 6">
    <name type="scientific">Salmo trutta</name>
    <name type="common">Brown trout</name>
    <dbReference type="NCBI Taxonomy" id="8032"/>
    <lineage>
        <taxon>Eukaryota</taxon>
        <taxon>Metazoa</taxon>
        <taxon>Chordata</taxon>
        <taxon>Craniata</taxon>
        <taxon>Vertebrata</taxon>
        <taxon>Euteleostomi</taxon>
        <taxon>Actinopterygii</taxon>
        <taxon>Neopterygii</taxon>
        <taxon>Teleostei</taxon>
        <taxon>Protacanthopterygii</taxon>
        <taxon>Salmoniformes</taxon>
        <taxon>Salmonidae</taxon>
        <taxon>Salmoninae</taxon>
        <taxon>Salmo</taxon>
    </lineage>
</organism>
<dbReference type="Pfam" id="PF00087">
    <property type="entry name" value="Toxin_TOLIP"/>
    <property type="match status" value="1"/>
</dbReference>
<evidence type="ECO:0000256" key="3">
    <source>
        <dbReference type="SAM" id="SignalP"/>
    </source>
</evidence>
<evidence type="ECO:0000259" key="4">
    <source>
        <dbReference type="Pfam" id="PF00087"/>
    </source>
</evidence>
<feature type="domain" description="Snake toxin/toxin-like" evidence="4">
    <location>
        <begin position="62"/>
        <end position="130"/>
    </location>
</feature>
<keyword evidence="2" id="KW-1015">Disulfide bond</keyword>
<feature type="signal peptide" evidence="3">
    <location>
        <begin position="1"/>
        <end position="27"/>
    </location>
</feature>
<keyword evidence="1 3" id="KW-0732">Signal</keyword>
<dbReference type="PANTHER" id="PTHR10036:SF14">
    <property type="entry name" value="LYMPHOCYTE ANTIGEN 6D-LIKE ISOFORM X1"/>
    <property type="match status" value="1"/>
</dbReference>